<gene>
    <name evidence="8" type="primary">farB</name>
    <name evidence="8" type="ORF">LMG27198_03720</name>
</gene>
<dbReference type="Proteomes" id="UP001144323">
    <property type="component" value="Unassembled WGS sequence"/>
</dbReference>
<evidence type="ECO:0000256" key="5">
    <source>
        <dbReference type="ARBA" id="ARBA00023136"/>
    </source>
</evidence>
<dbReference type="Gene3D" id="1.20.1250.20">
    <property type="entry name" value="MFS general substrate transporter like domains"/>
    <property type="match status" value="1"/>
</dbReference>
<keyword evidence="2" id="KW-0813">Transport</keyword>
<evidence type="ECO:0000256" key="2">
    <source>
        <dbReference type="ARBA" id="ARBA00022448"/>
    </source>
</evidence>
<evidence type="ECO:0000256" key="3">
    <source>
        <dbReference type="ARBA" id="ARBA00022692"/>
    </source>
</evidence>
<feature type="transmembrane region" description="Helical" evidence="6">
    <location>
        <begin position="205"/>
        <end position="222"/>
    </location>
</feature>
<comment type="subcellular location">
    <subcellularLocation>
        <location evidence="1">Membrane</location>
        <topology evidence="1">Multi-pass membrane protein</topology>
    </subcellularLocation>
</comment>
<evidence type="ECO:0000259" key="7">
    <source>
        <dbReference type="PROSITE" id="PS50850"/>
    </source>
</evidence>
<dbReference type="AlphaFoldDB" id="A0A9W6GR76"/>
<dbReference type="EMBL" id="BSEC01000001">
    <property type="protein sequence ID" value="GLI91380.1"/>
    <property type="molecule type" value="Genomic_DNA"/>
</dbReference>
<keyword evidence="9" id="KW-1185">Reference proteome</keyword>
<feature type="transmembrane region" description="Helical" evidence="6">
    <location>
        <begin position="365"/>
        <end position="388"/>
    </location>
</feature>
<accession>A0A9W6GR76</accession>
<feature type="transmembrane region" description="Helical" evidence="6">
    <location>
        <begin position="274"/>
        <end position="294"/>
    </location>
</feature>
<dbReference type="InterPro" id="IPR020846">
    <property type="entry name" value="MFS_dom"/>
</dbReference>
<keyword evidence="3 6" id="KW-0812">Transmembrane</keyword>
<evidence type="ECO:0000256" key="6">
    <source>
        <dbReference type="SAM" id="Phobius"/>
    </source>
</evidence>
<reference evidence="8" key="1">
    <citation type="journal article" date="2023" name="Int. J. Syst. Evol. Microbiol.">
        <title>Methylocystis iwaonis sp. nov., a type II methane-oxidizing bacterium from surface soil of a rice paddy field in Japan, and emended description of the genus Methylocystis (ex Whittenbury et al. 1970) Bowman et al. 1993.</title>
        <authorList>
            <person name="Kaise H."/>
            <person name="Sawadogo J.B."/>
            <person name="Alam M.S."/>
            <person name="Ueno C."/>
            <person name="Dianou D."/>
            <person name="Shinjo R."/>
            <person name="Asakawa S."/>
        </authorList>
    </citation>
    <scope>NUCLEOTIDE SEQUENCE</scope>
    <source>
        <strain evidence="8">LMG27198</strain>
    </source>
</reference>
<dbReference type="PROSITE" id="PS50850">
    <property type="entry name" value="MFS"/>
    <property type="match status" value="1"/>
</dbReference>
<dbReference type="GO" id="GO:0022857">
    <property type="term" value="F:transmembrane transporter activity"/>
    <property type="evidence" value="ECO:0007669"/>
    <property type="project" value="InterPro"/>
</dbReference>
<proteinExistence type="predicted"/>
<keyword evidence="4 6" id="KW-1133">Transmembrane helix</keyword>
<dbReference type="Pfam" id="PF07690">
    <property type="entry name" value="MFS_1"/>
    <property type="match status" value="1"/>
</dbReference>
<keyword evidence="5 6" id="KW-0472">Membrane</keyword>
<feature type="transmembrane region" description="Helical" evidence="6">
    <location>
        <begin position="172"/>
        <end position="193"/>
    </location>
</feature>
<evidence type="ECO:0000313" key="8">
    <source>
        <dbReference type="EMBL" id="GLI91380.1"/>
    </source>
</evidence>
<feature type="transmembrane region" description="Helical" evidence="6">
    <location>
        <begin position="478"/>
        <end position="503"/>
    </location>
</feature>
<organism evidence="8 9">
    <name type="scientific">Methylocystis echinoides</name>
    <dbReference type="NCBI Taxonomy" id="29468"/>
    <lineage>
        <taxon>Bacteria</taxon>
        <taxon>Pseudomonadati</taxon>
        <taxon>Pseudomonadota</taxon>
        <taxon>Alphaproteobacteria</taxon>
        <taxon>Hyphomicrobiales</taxon>
        <taxon>Methylocystaceae</taxon>
        <taxon>Methylocystis</taxon>
    </lineage>
</organism>
<dbReference type="PANTHER" id="PTHR42718:SF9">
    <property type="entry name" value="MAJOR FACILITATOR SUPERFAMILY MULTIDRUG TRANSPORTER MFSC"/>
    <property type="match status" value="1"/>
</dbReference>
<feature type="transmembrane region" description="Helical" evidence="6">
    <location>
        <begin position="52"/>
        <end position="71"/>
    </location>
</feature>
<evidence type="ECO:0000313" key="9">
    <source>
        <dbReference type="Proteomes" id="UP001144323"/>
    </source>
</evidence>
<feature type="transmembrane region" description="Helical" evidence="6">
    <location>
        <begin position="300"/>
        <end position="323"/>
    </location>
</feature>
<name>A0A9W6GR76_9HYPH</name>
<feature type="transmembrane region" description="Helical" evidence="6">
    <location>
        <begin position="112"/>
        <end position="130"/>
    </location>
</feature>
<feature type="transmembrane region" description="Helical" evidence="6">
    <location>
        <begin position="335"/>
        <end position="353"/>
    </location>
</feature>
<dbReference type="SUPFAM" id="SSF103473">
    <property type="entry name" value="MFS general substrate transporter"/>
    <property type="match status" value="1"/>
</dbReference>
<dbReference type="InterPro" id="IPR011701">
    <property type="entry name" value="MFS"/>
</dbReference>
<feature type="transmembrane region" description="Helical" evidence="6">
    <location>
        <begin position="12"/>
        <end position="32"/>
    </location>
</feature>
<feature type="transmembrane region" description="Helical" evidence="6">
    <location>
        <begin position="234"/>
        <end position="253"/>
    </location>
</feature>
<protein>
    <submittedName>
        <fullName evidence="8">MFS transporter</fullName>
    </submittedName>
</protein>
<sequence length="525" mass="57436">MPSADDRLTGWRFLIFNVALAVINVIALSNVPGYTVLVPYAAGSLQGVNPSFGTWGTTDHMMGIVLGLPLARWLSARFGDHRTYAATLVAYAVFSLACATSETIWFFVPMRFLLGLAGGIILPLGQALVLNEMDEKRRVYGVAWWGVLSMAPFTLGVFMGGFWAEYVSWRMLFWSNIIFGLPVAGLVAALFYGRPSKRRIVRFDTVGFVLVTVVLVGVQTILNQGNDFDWFGSAILGAVLIAVVVALPAFVVWELGERNPVLDIRLFRHRNYAVGVLCSVAGFLVIQGTLSVFIGQLQTLLGYTSSLAGVVYLTMAVFAAPFVSIMHLIVRHVDLRYFATINFIGFAVTLTWLGEYDKVASFDQITTPMLFFGFFLATFFAPPAAIAVQGLAGKKLIRAAEELAMLRTAFGAYGITSQAVVQFRRAPVHQLGMADHLGGRDYASLDVLGALMNKLQDLGLSEAVSRVQVSRLMRQQALLLGLDDAFYFGALVFVALAGIIWLARPAPKPEPKPTLVDFEAEELME</sequence>
<dbReference type="RefSeq" id="WP_281799995.1">
    <property type="nucleotide sequence ID" value="NZ_BSEC01000001.1"/>
</dbReference>
<feature type="domain" description="Major facilitator superfamily (MFS) profile" evidence="7">
    <location>
        <begin position="13"/>
        <end position="508"/>
    </location>
</feature>
<evidence type="ECO:0000256" key="1">
    <source>
        <dbReference type="ARBA" id="ARBA00004141"/>
    </source>
</evidence>
<feature type="transmembrane region" description="Helical" evidence="6">
    <location>
        <begin position="142"/>
        <end position="166"/>
    </location>
</feature>
<feature type="transmembrane region" description="Helical" evidence="6">
    <location>
        <begin position="83"/>
        <end position="106"/>
    </location>
</feature>
<comment type="caution">
    <text evidence="8">The sequence shown here is derived from an EMBL/GenBank/DDBJ whole genome shotgun (WGS) entry which is preliminary data.</text>
</comment>
<dbReference type="GO" id="GO:0016020">
    <property type="term" value="C:membrane"/>
    <property type="evidence" value="ECO:0007669"/>
    <property type="project" value="UniProtKB-SubCell"/>
</dbReference>
<evidence type="ECO:0000256" key="4">
    <source>
        <dbReference type="ARBA" id="ARBA00022989"/>
    </source>
</evidence>
<dbReference type="PANTHER" id="PTHR42718">
    <property type="entry name" value="MAJOR FACILITATOR SUPERFAMILY MULTIDRUG TRANSPORTER MFSC"/>
    <property type="match status" value="1"/>
</dbReference>
<dbReference type="InterPro" id="IPR036259">
    <property type="entry name" value="MFS_trans_sf"/>
</dbReference>